<dbReference type="EMBL" id="BAAAZX010000050">
    <property type="protein sequence ID" value="GAA4030611.1"/>
    <property type="molecule type" value="Genomic_DNA"/>
</dbReference>
<dbReference type="PANTHER" id="PTHR43162">
    <property type="match status" value="1"/>
</dbReference>
<sequence length="318" mass="33554">MCCVTVGLPVQYFPLGTYYPHAGSFRWANTDSTTGANMIVVTGATGNVGRPLVRALVTAGEQVTAVSRGISAQDLPDFPAEVRRHQADLAKLTDLASLAPALDGADALFLLTSGDFVSANGSVGDVLDLARARGIRRVVLLSSQGVATGSHPATLEDAITQSGLEWTLLRPGGFDSNTLQWADMVRTRRTVTAPFGDVALPTIDPTDIAEVAAAALLDTGHAGNAYELTGPAPISPREQASAIADALGEPVTFVEQSREEARAQMLRFMPEPVVEATLGILGTPKPAERRVSPDVERVLGRPARSFVEWAARNVAAFK</sequence>
<dbReference type="SUPFAM" id="SSF51735">
    <property type="entry name" value="NAD(P)-binding Rossmann-fold domains"/>
    <property type="match status" value="1"/>
</dbReference>
<comment type="caution">
    <text evidence="2">The sequence shown here is derived from an EMBL/GenBank/DDBJ whole genome shotgun (WGS) entry which is preliminary data.</text>
</comment>
<keyword evidence="3" id="KW-1185">Reference proteome</keyword>
<evidence type="ECO:0000313" key="2">
    <source>
        <dbReference type="EMBL" id="GAA4030611.1"/>
    </source>
</evidence>
<proteinExistence type="predicted"/>
<evidence type="ECO:0000313" key="3">
    <source>
        <dbReference type="Proteomes" id="UP001500456"/>
    </source>
</evidence>
<organism evidence="2 3">
    <name type="scientific">Streptomyces plumbiresistens</name>
    <dbReference type="NCBI Taxonomy" id="511811"/>
    <lineage>
        <taxon>Bacteria</taxon>
        <taxon>Bacillati</taxon>
        <taxon>Actinomycetota</taxon>
        <taxon>Actinomycetes</taxon>
        <taxon>Kitasatosporales</taxon>
        <taxon>Streptomycetaceae</taxon>
        <taxon>Streptomyces</taxon>
    </lineage>
</organism>
<reference evidence="3" key="1">
    <citation type="journal article" date="2019" name="Int. J. Syst. Evol. Microbiol.">
        <title>The Global Catalogue of Microorganisms (GCM) 10K type strain sequencing project: providing services to taxonomists for standard genome sequencing and annotation.</title>
        <authorList>
            <consortium name="The Broad Institute Genomics Platform"/>
            <consortium name="The Broad Institute Genome Sequencing Center for Infectious Disease"/>
            <person name="Wu L."/>
            <person name="Ma J."/>
        </authorList>
    </citation>
    <scope>NUCLEOTIDE SEQUENCE [LARGE SCALE GENOMIC DNA]</scope>
    <source>
        <strain evidence="3">JCM 16924</strain>
    </source>
</reference>
<gene>
    <name evidence="2" type="ORF">GCM10022232_90650</name>
</gene>
<feature type="domain" description="NAD(P)-binding" evidence="1">
    <location>
        <begin position="43"/>
        <end position="218"/>
    </location>
</feature>
<dbReference type="InterPro" id="IPR051604">
    <property type="entry name" value="Ergot_Alk_Oxidoreductase"/>
</dbReference>
<evidence type="ECO:0000259" key="1">
    <source>
        <dbReference type="Pfam" id="PF13460"/>
    </source>
</evidence>
<dbReference type="Gene3D" id="3.90.25.10">
    <property type="entry name" value="UDP-galactose 4-epimerase, domain 1"/>
    <property type="match status" value="1"/>
</dbReference>
<name>A0ABP7TSJ1_9ACTN</name>
<dbReference type="InterPro" id="IPR016040">
    <property type="entry name" value="NAD(P)-bd_dom"/>
</dbReference>
<protein>
    <submittedName>
        <fullName evidence="2">NAD(P)H-binding protein</fullName>
    </submittedName>
</protein>
<dbReference type="InterPro" id="IPR036291">
    <property type="entry name" value="NAD(P)-bd_dom_sf"/>
</dbReference>
<accession>A0ABP7TSJ1</accession>
<dbReference type="PANTHER" id="PTHR43162:SF1">
    <property type="entry name" value="PRESTALK A DIFFERENTIATION PROTEIN A"/>
    <property type="match status" value="1"/>
</dbReference>
<dbReference type="Pfam" id="PF13460">
    <property type="entry name" value="NAD_binding_10"/>
    <property type="match status" value="1"/>
</dbReference>
<dbReference type="Proteomes" id="UP001500456">
    <property type="component" value="Unassembled WGS sequence"/>
</dbReference>
<dbReference type="Gene3D" id="3.40.50.720">
    <property type="entry name" value="NAD(P)-binding Rossmann-like Domain"/>
    <property type="match status" value="1"/>
</dbReference>